<sequence>MSIPYLAEAAEHEQIGWLGGGVLRVLLDGGHTDGRLTVFRSDAVGGTASPVHLHDHEDEIIVLLAGSGIVWVGDRRQELSTGGVAFLPRGVPHAYRFTSPRVDMLAMATPAGMENFFRAAGWDLTKPVPDGWAVTREMLAEAAARNGQKLLGPPPDADLPRLPLP</sequence>
<feature type="region of interest" description="Disordered" evidence="1">
    <location>
        <begin position="145"/>
        <end position="165"/>
    </location>
</feature>
<protein>
    <submittedName>
        <fullName evidence="3">Cupin</fullName>
    </submittedName>
</protein>
<dbReference type="InterPro" id="IPR011051">
    <property type="entry name" value="RmlC_Cupin_sf"/>
</dbReference>
<evidence type="ECO:0000259" key="2">
    <source>
        <dbReference type="Pfam" id="PF07883"/>
    </source>
</evidence>
<accession>A0A8J3YGY6</accession>
<evidence type="ECO:0000313" key="3">
    <source>
        <dbReference type="EMBL" id="GIJ43815.1"/>
    </source>
</evidence>
<dbReference type="InterPro" id="IPR053146">
    <property type="entry name" value="QDO-like"/>
</dbReference>
<dbReference type="Pfam" id="PF07883">
    <property type="entry name" value="Cupin_2"/>
    <property type="match status" value="1"/>
</dbReference>
<feature type="domain" description="Cupin type-2" evidence="2">
    <location>
        <begin position="44"/>
        <end position="101"/>
    </location>
</feature>
<feature type="compositionally biased region" description="Pro residues" evidence="1">
    <location>
        <begin position="152"/>
        <end position="165"/>
    </location>
</feature>
<reference evidence="3" key="1">
    <citation type="submission" date="2021-01" db="EMBL/GenBank/DDBJ databases">
        <title>Whole genome shotgun sequence of Virgisporangium aliadipatigenens NBRC 105644.</title>
        <authorList>
            <person name="Komaki H."/>
            <person name="Tamura T."/>
        </authorList>
    </citation>
    <scope>NUCLEOTIDE SEQUENCE</scope>
    <source>
        <strain evidence="3">NBRC 105644</strain>
    </source>
</reference>
<evidence type="ECO:0000313" key="4">
    <source>
        <dbReference type="Proteomes" id="UP000619260"/>
    </source>
</evidence>
<dbReference type="PANTHER" id="PTHR36440:SF1">
    <property type="entry name" value="PUTATIVE (AFU_ORTHOLOGUE AFUA_8G07350)-RELATED"/>
    <property type="match status" value="1"/>
</dbReference>
<organism evidence="3 4">
    <name type="scientific">Virgisporangium aliadipatigenens</name>
    <dbReference type="NCBI Taxonomy" id="741659"/>
    <lineage>
        <taxon>Bacteria</taxon>
        <taxon>Bacillati</taxon>
        <taxon>Actinomycetota</taxon>
        <taxon>Actinomycetes</taxon>
        <taxon>Micromonosporales</taxon>
        <taxon>Micromonosporaceae</taxon>
        <taxon>Virgisporangium</taxon>
    </lineage>
</organism>
<keyword evidence="4" id="KW-1185">Reference proteome</keyword>
<dbReference type="AlphaFoldDB" id="A0A8J3YGY6"/>
<dbReference type="Proteomes" id="UP000619260">
    <property type="component" value="Unassembled WGS sequence"/>
</dbReference>
<dbReference type="EMBL" id="BOPF01000002">
    <property type="protein sequence ID" value="GIJ43815.1"/>
    <property type="molecule type" value="Genomic_DNA"/>
</dbReference>
<evidence type="ECO:0000256" key="1">
    <source>
        <dbReference type="SAM" id="MobiDB-lite"/>
    </source>
</evidence>
<name>A0A8J3YGY6_9ACTN</name>
<dbReference type="Gene3D" id="2.60.120.10">
    <property type="entry name" value="Jelly Rolls"/>
    <property type="match status" value="1"/>
</dbReference>
<dbReference type="InterPro" id="IPR013096">
    <property type="entry name" value="Cupin_2"/>
</dbReference>
<comment type="caution">
    <text evidence="3">The sequence shown here is derived from an EMBL/GenBank/DDBJ whole genome shotgun (WGS) entry which is preliminary data.</text>
</comment>
<dbReference type="RefSeq" id="WP_203897358.1">
    <property type="nucleotide sequence ID" value="NZ_BOPF01000002.1"/>
</dbReference>
<proteinExistence type="predicted"/>
<dbReference type="SUPFAM" id="SSF51182">
    <property type="entry name" value="RmlC-like cupins"/>
    <property type="match status" value="1"/>
</dbReference>
<gene>
    <name evidence="3" type="ORF">Val02_07010</name>
</gene>
<dbReference type="PANTHER" id="PTHR36440">
    <property type="entry name" value="PUTATIVE (AFU_ORTHOLOGUE AFUA_8G07350)-RELATED"/>
    <property type="match status" value="1"/>
</dbReference>
<dbReference type="InterPro" id="IPR014710">
    <property type="entry name" value="RmlC-like_jellyroll"/>
</dbReference>